<sequence>MIDTNVTGLVTVTHALLPTLIRHGAGASIINIGSIAGAVALSRQPCVWRQQGVCEAVQL</sequence>
<accession>A0A4P0XY29</accession>
<gene>
    <name evidence="2" type="ORF">NCTC9183_02267</name>
</gene>
<dbReference type="AlphaFoldDB" id="A0A4P0XY29"/>
<protein>
    <submittedName>
        <fullName evidence="2">Putative oxidoreductase</fullName>
    </submittedName>
</protein>
<keyword evidence="1" id="KW-1133">Transmembrane helix</keyword>
<keyword evidence="1" id="KW-0812">Transmembrane</keyword>
<feature type="transmembrane region" description="Helical" evidence="1">
    <location>
        <begin position="20"/>
        <end position="41"/>
    </location>
</feature>
<keyword evidence="1" id="KW-0472">Membrane</keyword>
<dbReference type="Gene3D" id="3.40.50.720">
    <property type="entry name" value="NAD(P)-binding Rossmann-like Domain"/>
    <property type="match status" value="1"/>
</dbReference>
<dbReference type="SUPFAM" id="SSF51735">
    <property type="entry name" value="NAD(P)-binding Rossmann-fold domains"/>
    <property type="match status" value="1"/>
</dbReference>
<dbReference type="EMBL" id="CABDVL010000003">
    <property type="protein sequence ID" value="VTM52983.1"/>
    <property type="molecule type" value="Genomic_DNA"/>
</dbReference>
<organism evidence="2">
    <name type="scientific">Klebsiella pneumoniae</name>
    <dbReference type="NCBI Taxonomy" id="573"/>
    <lineage>
        <taxon>Bacteria</taxon>
        <taxon>Pseudomonadati</taxon>
        <taxon>Pseudomonadota</taxon>
        <taxon>Gammaproteobacteria</taxon>
        <taxon>Enterobacterales</taxon>
        <taxon>Enterobacteriaceae</taxon>
        <taxon>Klebsiella/Raoultella group</taxon>
        <taxon>Klebsiella</taxon>
        <taxon>Klebsiella pneumoniae complex</taxon>
    </lineage>
</organism>
<evidence type="ECO:0000313" key="2">
    <source>
        <dbReference type="EMBL" id="VTM52983.1"/>
    </source>
</evidence>
<name>A0A4P0XY29_KLEPN</name>
<dbReference type="Proteomes" id="UP000507695">
    <property type="component" value="Unassembled WGS sequence"/>
</dbReference>
<proteinExistence type="predicted"/>
<dbReference type="InterPro" id="IPR036291">
    <property type="entry name" value="NAD(P)-bd_dom_sf"/>
</dbReference>
<reference evidence="2" key="1">
    <citation type="submission" date="2019-04" db="EMBL/GenBank/DDBJ databases">
        <authorList>
            <consortium name="Pathogen Informatics"/>
        </authorList>
    </citation>
    <scope>NUCLEOTIDE SEQUENCE</scope>
    <source>
        <strain evidence="2">NCTC9183</strain>
    </source>
</reference>
<dbReference type="Pfam" id="PF00106">
    <property type="entry name" value="adh_short"/>
    <property type="match status" value="1"/>
</dbReference>
<evidence type="ECO:0000256" key="1">
    <source>
        <dbReference type="SAM" id="Phobius"/>
    </source>
</evidence>
<dbReference type="InterPro" id="IPR002347">
    <property type="entry name" value="SDR_fam"/>
</dbReference>